<dbReference type="Gene3D" id="3.10.180.10">
    <property type="entry name" value="2,3-Dihydroxybiphenyl 1,2-Dioxygenase, domain 1"/>
    <property type="match status" value="1"/>
</dbReference>
<dbReference type="CDD" id="cd07263">
    <property type="entry name" value="VOC_like"/>
    <property type="match status" value="1"/>
</dbReference>
<reference evidence="3" key="1">
    <citation type="journal article" date="2019" name="Int. J. Syst. Evol. Microbiol.">
        <title>The Global Catalogue of Microorganisms (GCM) 10K type strain sequencing project: providing services to taxonomists for standard genome sequencing and annotation.</title>
        <authorList>
            <consortium name="The Broad Institute Genomics Platform"/>
            <consortium name="The Broad Institute Genome Sequencing Center for Infectious Disease"/>
            <person name="Wu L."/>
            <person name="Ma J."/>
        </authorList>
    </citation>
    <scope>NUCLEOTIDE SEQUENCE [LARGE SCALE GENOMIC DNA]</scope>
    <source>
        <strain evidence="3">CGMCC 4.7455</strain>
    </source>
</reference>
<keyword evidence="3" id="KW-1185">Reference proteome</keyword>
<proteinExistence type="predicted"/>
<protein>
    <submittedName>
        <fullName evidence="2">VOC family protein</fullName>
    </submittedName>
</protein>
<dbReference type="EMBL" id="JBHUFU010000008">
    <property type="protein sequence ID" value="MFD1831035.1"/>
    <property type="molecule type" value="Genomic_DNA"/>
</dbReference>
<accession>A0ABW4PLT3</accession>
<organism evidence="2 3">
    <name type="scientific">Streptomyces desertarenae</name>
    <dbReference type="NCBI Taxonomy" id="2666184"/>
    <lineage>
        <taxon>Bacteria</taxon>
        <taxon>Bacillati</taxon>
        <taxon>Actinomycetota</taxon>
        <taxon>Actinomycetes</taxon>
        <taxon>Kitasatosporales</taxon>
        <taxon>Streptomycetaceae</taxon>
        <taxon>Streptomyces</taxon>
    </lineage>
</organism>
<dbReference type="PANTHER" id="PTHR36437:SF2">
    <property type="entry name" value="GLYOXALASE_BLEOMYCIN RESISTANCE PROTEIN_DIOXYGENASE"/>
    <property type="match status" value="1"/>
</dbReference>
<name>A0ABW4PLT3_9ACTN</name>
<dbReference type="PROSITE" id="PS51819">
    <property type="entry name" value="VOC"/>
    <property type="match status" value="1"/>
</dbReference>
<feature type="domain" description="VOC" evidence="1">
    <location>
        <begin position="2"/>
        <end position="127"/>
    </location>
</feature>
<evidence type="ECO:0000313" key="2">
    <source>
        <dbReference type="EMBL" id="MFD1831035.1"/>
    </source>
</evidence>
<dbReference type="InterPro" id="IPR004360">
    <property type="entry name" value="Glyas_Fos-R_dOase_dom"/>
</dbReference>
<dbReference type="Pfam" id="PF00903">
    <property type="entry name" value="Glyoxalase"/>
    <property type="match status" value="1"/>
</dbReference>
<dbReference type="RefSeq" id="WP_380900564.1">
    <property type="nucleotide sequence ID" value="NZ_JBHUFU010000008.1"/>
</dbReference>
<gene>
    <name evidence="2" type="ORF">ACFSJS_15320</name>
</gene>
<dbReference type="InterPro" id="IPR029068">
    <property type="entry name" value="Glyas_Bleomycin-R_OHBP_Dase"/>
</dbReference>
<dbReference type="SUPFAM" id="SSF54593">
    <property type="entry name" value="Glyoxalase/Bleomycin resistance protein/Dihydroxybiphenyl dioxygenase"/>
    <property type="match status" value="1"/>
</dbReference>
<dbReference type="InterPro" id="IPR037523">
    <property type="entry name" value="VOC_core"/>
</dbReference>
<evidence type="ECO:0000259" key="1">
    <source>
        <dbReference type="PROSITE" id="PS51819"/>
    </source>
</evidence>
<dbReference type="Proteomes" id="UP001597365">
    <property type="component" value="Unassembled WGS sequence"/>
</dbReference>
<evidence type="ECO:0000313" key="3">
    <source>
        <dbReference type="Proteomes" id="UP001597365"/>
    </source>
</evidence>
<dbReference type="PANTHER" id="PTHR36437">
    <property type="entry name" value="GLYOXALASE/BLEOMYCIN RESISTANCE PROTEIN/DIOXYGENASE"/>
    <property type="match status" value="1"/>
</dbReference>
<comment type="caution">
    <text evidence="2">The sequence shown here is derived from an EMBL/GenBank/DDBJ whole genome shotgun (WGS) entry which is preliminary data.</text>
</comment>
<sequence length="128" mass="14013">MRIHLSSVFVDDQDKALRFYTDVLGFVKKHDVPLGEDRWLTVVSPEDPDGTELLLEPSGHPAVPPYRAALAEDGIPAASFAVDDVHAEFDRLRRLGVHFTQEPLEAGPVTTAVLDDTCGNLVQIVHSA</sequence>